<dbReference type="Proteomes" id="UP001628192">
    <property type="component" value="Unassembled WGS sequence"/>
</dbReference>
<dbReference type="RefSeq" id="WP_407844819.1">
    <property type="nucleotide sequence ID" value="NZ_BAAFSG010000001.1"/>
</dbReference>
<name>A0ABQ0EA85_9BACT</name>
<gene>
    <name evidence="3" type="ORF">Defa_20510</name>
</gene>
<evidence type="ECO:0000259" key="2">
    <source>
        <dbReference type="Pfam" id="PF09718"/>
    </source>
</evidence>
<reference evidence="3 4" key="1">
    <citation type="journal article" date="2025" name="Int. J. Syst. Evol. Microbiol.">
        <title>Desulfovibrio falkowii sp. nov., Porphyromonas miyakawae sp. nov., Mediterraneibacter flintii sp. nov. and Owariibacterium komagatae gen. nov., sp. nov., isolated from human faeces.</title>
        <authorList>
            <person name="Hamaguchi T."/>
            <person name="Ohara M."/>
            <person name="Hisatomi A."/>
            <person name="Sekiguchi K."/>
            <person name="Takeda J.I."/>
            <person name="Ueyama J."/>
            <person name="Ito M."/>
            <person name="Nishiwaki H."/>
            <person name="Ogi T."/>
            <person name="Hirayama M."/>
            <person name="Ohkuma M."/>
            <person name="Sakamoto M."/>
            <person name="Ohno K."/>
        </authorList>
    </citation>
    <scope>NUCLEOTIDE SEQUENCE [LARGE SCALE GENOMIC DNA]</scope>
    <source>
        <strain evidence="3 4">13CB8C</strain>
    </source>
</reference>
<feature type="domain" description="Bacteriophage tail tape measure C-terminal" evidence="2">
    <location>
        <begin position="994"/>
        <end position="1052"/>
    </location>
</feature>
<proteinExistence type="predicted"/>
<keyword evidence="4" id="KW-1185">Reference proteome</keyword>
<dbReference type="EMBL" id="BAAFSG010000001">
    <property type="protein sequence ID" value="GAB1254564.1"/>
    <property type="molecule type" value="Genomic_DNA"/>
</dbReference>
<evidence type="ECO:0000256" key="1">
    <source>
        <dbReference type="SAM" id="Coils"/>
    </source>
</evidence>
<accession>A0ABQ0EA85</accession>
<dbReference type="InterPro" id="IPR006431">
    <property type="entry name" value="Phage_tape_meas_C"/>
</dbReference>
<evidence type="ECO:0000313" key="4">
    <source>
        <dbReference type="Proteomes" id="UP001628192"/>
    </source>
</evidence>
<feature type="coiled-coil region" evidence="1">
    <location>
        <begin position="727"/>
        <end position="766"/>
    </location>
</feature>
<keyword evidence="1" id="KW-0175">Coiled coil</keyword>
<comment type="caution">
    <text evidence="3">The sequence shown here is derived from an EMBL/GenBank/DDBJ whole genome shotgun (WGS) entry which is preliminary data.</text>
</comment>
<evidence type="ECO:0000313" key="3">
    <source>
        <dbReference type="EMBL" id="GAB1254564.1"/>
    </source>
</evidence>
<dbReference type="Pfam" id="PF09718">
    <property type="entry name" value="Tape_meas_lam_C"/>
    <property type="match status" value="1"/>
</dbReference>
<protein>
    <recommendedName>
        <fullName evidence="2">Bacteriophage tail tape measure C-terminal domain-containing protein</fullName>
    </recommendedName>
</protein>
<organism evidence="3 4">
    <name type="scientific">Desulfovibrio falkowii</name>
    <dbReference type="NCBI Taxonomy" id="3136602"/>
    <lineage>
        <taxon>Bacteria</taxon>
        <taxon>Pseudomonadati</taxon>
        <taxon>Thermodesulfobacteriota</taxon>
        <taxon>Desulfovibrionia</taxon>
        <taxon>Desulfovibrionales</taxon>
        <taxon>Desulfovibrionaceae</taxon>
        <taxon>Desulfovibrio</taxon>
    </lineage>
</organism>
<sequence>MTPVFEMVMTFNDKGVYTGLKSTKNLAAATDKAQESLVRAGNASADLGSKITSSMKSAVKDVIALAAAYASLSAAMDFSKRGVGQNADWEQSKIGIASVLASVREVRDEQGNLVTGALAYKYALGMAEDAMSRIKIMGLETTATSQDLVAGFQQLIGPASAAGLTMQQTLDFTMSMVQSLGAIGIPFNQLSAEARSLLDGTIVPTQDRLAVTLGITGDMVKNWKQQGILAQMLLEKMSAFAAAGDDVAKAWNGVTSNLQDAMDTVAMDVSKGLYRNLKAALTEVNDLLVDTKSKTPGISADFENIVSVLEQAQTAVGEGLLSAIQGAIGGVKALNAAIGERGALNAIEELTDTITILGAGLVAVTASRRVYNSEALASFMADQKAAGAIQTLRDRLIDLDVGLKQRVAAEREAAAAGLAVAQADLTRVEREKMLLMAHERRADALATRLIGTKNEERAEAVLSATRLKLTQVNGQLAISENAVATAQTRATAAAKGASAATLAWTGFRSAMSGVLGMFGGPLGLALTAGVMGLTHLATRQDAAARAADLHTKAEKNLKGALKDATGEAGNLTRRLTELEKMRLDVSKKQKESAYKIELQGLGSEIEKLLSQQSKAAAKHKAALLGSSWSVPKGYMDTLESMMDMLKSGSMSAEDFGSNIANLRDSVVDAGYANSDFVKTLEKIGEEDSFIAKLIAAERWLKAFRDRTREAATAVRAIPDSQIPFLEAAEAKAQTEKLYEKTSEAERQKLVEAKQQAADRLKLLQGDTKASSQAQAVYRDAEKALADFDKRASSSADSAASKAENATEKWKQFRLEIAALNGEGAKSAVTLEKQNKEIEDAGKAAGKSASEIQKMKDDYAAAFQGNTLKEFNKHVVELEGNTAALRDLKIEEEVRKWTTELSSAGVAGADLEGKITRLKDALAKQAEVKDAQASLSFIKEYSQLSGDFSQNQKILLEMLEREAEVYRATLPASLQPYIDKWQELKKLQEARDPLSGSIRGLRSYSNEAMNLAKGIEGAWTGGFTAMEDAMVKFTMTGKLSFQDMANSIISDLMWGSFDLI</sequence>